<evidence type="ECO:0000313" key="3">
    <source>
        <dbReference type="EMBL" id="MDQ0507145.1"/>
    </source>
</evidence>
<accession>A0ABU0LJ18</accession>
<dbReference type="PIRSF" id="PIRSF000040">
    <property type="entry name" value="MMOH_comp"/>
    <property type="match status" value="1"/>
</dbReference>
<dbReference type="EMBL" id="JAUSVY010000013">
    <property type="protein sequence ID" value="MDQ0507145.1"/>
    <property type="molecule type" value="Genomic_DNA"/>
</dbReference>
<dbReference type="RefSeq" id="WP_237347274.1">
    <property type="nucleotide sequence ID" value="NZ_JABWGX010000031.1"/>
</dbReference>
<keyword evidence="4" id="KW-1185">Reference proteome</keyword>
<comment type="caution">
    <text evidence="3">The sequence shown here is derived from an EMBL/GenBank/DDBJ whole genome shotgun (WGS) entry which is preliminary data.</text>
</comment>
<dbReference type="GO" id="GO:0004497">
    <property type="term" value="F:monooxygenase activity"/>
    <property type="evidence" value="ECO:0007669"/>
    <property type="project" value="UniProtKB-KW"/>
</dbReference>
<sequence length="333" mass="37453">MNQPAIAQPLKTWSHLAARRRKPSEYEIVSTNLHYTTDRPDAPFELDPDFPPAQWFKTHRNASPLKHADWNAFRDPDEMVYRTYNMLQDGQENYVFGLLDQFSERGHDAMLERAWVRHLAHIYTPARYLFHALQMGSAYLCQMAPASTISNAATYQTADSLRWLTHTAYRTAELAKRFEGQGFEGQGFGTGERAVWETDPAWQGLRELVERGLATYDWGEHFVAMNLVARPAVEEAVLRGLGQAARHNGDTLLALLCDAQLVDADRHRRWTGALVKMMLDSAGNRPVLEGWLAKWAPLGDAAMEAYSAHLPDARDAGGLARDAAGAYRQSIGL</sequence>
<dbReference type="CDD" id="cd01058">
    <property type="entry name" value="AAMH_B"/>
    <property type="match status" value="1"/>
</dbReference>
<evidence type="ECO:0000313" key="4">
    <source>
        <dbReference type="Proteomes" id="UP001241747"/>
    </source>
</evidence>
<dbReference type="InterPro" id="IPR009078">
    <property type="entry name" value="Ferritin-like_SF"/>
</dbReference>
<organism evidence="3 4">
    <name type="scientific">Xanthobacter agilis</name>
    <dbReference type="NCBI Taxonomy" id="47492"/>
    <lineage>
        <taxon>Bacteria</taxon>
        <taxon>Pseudomonadati</taxon>
        <taxon>Pseudomonadota</taxon>
        <taxon>Alphaproteobacteria</taxon>
        <taxon>Hyphomicrobiales</taxon>
        <taxon>Xanthobacteraceae</taxon>
        <taxon>Xanthobacter</taxon>
    </lineage>
</organism>
<dbReference type="SUPFAM" id="SSF47240">
    <property type="entry name" value="Ferritin-like"/>
    <property type="match status" value="1"/>
</dbReference>
<dbReference type="InterPro" id="IPR012348">
    <property type="entry name" value="RNR-like"/>
</dbReference>
<dbReference type="Gene3D" id="1.10.620.20">
    <property type="entry name" value="Ribonucleotide Reductase, subunit A"/>
    <property type="match status" value="1"/>
</dbReference>
<keyword evidence="1 3" id="KW-0560">Oxidoreductase</keyword>
<name>A0ABU0LJ18_XANAG</name>
<evidence type="ECO:0000256" key="2">
    <source>
        <dbReference type="ARBA" id="ARBA00023033"/>
    </source>
</evidence>
<keyword evidence="2 3" id="KW-0503">Monooxygenase</keyword>
<dbReference type="InterPro" id="IPR012078">
    <property type="entry name" value="MP_mOase_hydro"/>
</dbReference>
<proteinExistence type="predicted"/>
<protein>
    <submittedName>
        <fullName evidence="3">Toluene monooxygenase system protein E</fullName>
        <ecNumber evidence="3">1.14.13.-</ecNumber>
    </submittedName>
</protein>
<evidence type="ECO:0000256" key="1">
    <source>
        <dbReference type="ARBA" id="ARBA00023002"/>
    </source>
</evidence>
<dbReference type="Pfam" id="PF02332">
    <property type="entry name" value="Phenol_Hydrox"/>
    <property type="match status" value="1"/>
</dbReference>
<gene>
    <name evidence="3" type="ORF">QOZ94_003961</name>
</gene>
<reference evidence="3 4" key="1">
    <citation type="submission" date="2023-07" db="EMBL/GenBank/DDBJ databases">
        <title>Genomic Encyclopedia of Type Strains, Phase IV (KMG-IV): sequencing the most valuable type-strain genomes for metagenomic binning, comparative biology and taxonomic classification.</title>
        <authorList>
            <person name="Goeker M."/>
        </authorList>
    </citation>
    <scope>NUCLEOTIDE SEQUENCE [LARGE SCALE GENOMIC DNA]</scope>
    <source>
        <strain evidence="3 4">DSM 3770</strain>
    </source>
</reference>
<dbReference type="Proteomes" id="UP001241747">
    <property type="component" value="Unassembled WGS sequence"/>
</dbReference>
<dbReference type="InterPro" id="IPR003430">
    <property type="entry name" value="Phenol_Hydrox"/>
</dbReference>
<dbReference type="EC" id="1.14.13.-" evidence="3"/>